<dbReference type="InterPro" id="IPR001940">
    <property type="entry name" value="Peptidase_S1C"/>
</dbReference>
<evidence type="ECO:0000256" key="3">
    <source>
        <dbReference type="ARBA" id="ARBA00022989"/>
    </source>
</evidence>
<reference evidence="6 7" key="1">
    <citation type="submission" date="2023-02" db="EMBL/GenBank/DDBJ databases">
        <title>Streptomyces sp. SCA4-21 with antifungal activity against Fusarium oxysporum f. sp. cubense, Streptomyces sp. SCA2-17 with antifungal activity against Fusarium oxysporum f. sp. cubense.</title>
        <authorList>
            <person name="Qi D."/>
        </authorList>
    </citation>
    <scope>NUCLEOTIDE SEQUENCE [LARGE SCALE GENOMIC DNA]</scope>
    <source>
        <strain evidence="6 7">SCA4-21</strain>
    </source>
</reference>
<feature type="transmembrane region" description="Helical" evidence="5">
    <location>
        <begin position="61"/>
        <end position="84"/>
    </location>
</feature>
<name>A0ABY9UZR3_9ACTN</name>
<accession>A0ABY9UZR3</accession>
<feature type="transmembrane region" description="Helical" evidence="5">
    <location>
        <begin position="104"/>
        <end position="125"/>
    </location>
</feature>
<dbReference type="EC" id="3.4.21.-" evidence="6"/>
<dbReference type="InterPro" id="IPR047680">
    <property type="entry name" value="MarP-like"/>
</dbReference>
<dbReference type="GO" id="GO:0006508">
    <property type="term" value="P:proteolysis"/>
    <property type="evidence" value="ECO:0007669"/>
    <property type="project" value="UniProtKB-KW"/>
</dbReference>
<dbReference type="InterPro" id="IPR009003">
    <property type="entry name" value="Peptidase_S1_PA"/>
</dbReference>
<gene>
    <name evidence="6" type="ORF">PS467_20150</name>
</gene>
<keyword evidence="3 5" id="KW-1133">Transmembrane helix</keyword>
<dbReference type="PRINTS" id="PR00834">
    <property type="entry name" value="PROTEASES2C"/>
</dbReference>
<dbReference type="RefSeq" id="WP_268973028.1">
    <property type="nucleotide sequence ID" value="NZ_CP117522.1"/>
</dbReference>
<dbReference type="Pfam" id="PF13365">
    <property type="entry name" value="Trypsin_2"/>
    <property type="match status" value="1"/>
</dbReference>
<dbReference type="NCBIfam" id="NF033740">
    <property type="entry name" value="MarP_fam_protase"/>
    <property type="match status" value="1"/>
</dbReference>
<evidence type="ECO:0000256" key="1">
    <source>
        <dbReference type="ARBA" id="ARBA00004141"/>
    </source>
</evidence>
<evidence type="ECO:0000256" key="2">
    <source>
        <dbReference type="ARBA" id="ARBA00022692"/>
    </source>
</evidence>
<keyword evidence="2 5" id="KW-0812">Transmembrane</keyword>
<proteinExistence type="predicted"/>
<dbReference type="PANTHER" id="PTHR43019">
    <property type="entry name" value="SERINE ENDOPROTEASE DEGS"/>
    <property type="match status" value="1"/>
</dbReference>
<dbReference type="Pfam" id="PF02674">
    <property type="entry name" value="Colicin_V"/>
    <property type="match status" value="1"/>
</dbReference>
<dbReference type="InterPro" id="IPR043504">
    <property type="entry name" value="Peptidase_S1_PA_chymotrypsin"/>
</dbReference>
<dbReference type="Gene3D" id="2.40.10.10">
    <property type="entry name" value="Trypsin-like serine proteases"/>
    <property type="match status" value="2"/>
</dbReference>
<dbReference type="SUPFAM" id="SSF50494">
    <property type="entry name" value="Trypsin-like serine proteases"/>
    <property type="match status" value="1"/>
</dbReference>
<evidence type="ECO:0000256" key="5">
    <source>
        <dbReference type="SAM" id="Phobius"/>
    </source>
</evidence>
<evidence type="ECO:0000256" key="4">
    <source>
        <dbReference type="ARBA" id="ARBA00023136"/>
    </source>
</evidence>
<sequence>MNVLDILLLLAAVWFAVVGYRQGFVVGVLSVTGFIGGGLIAVYLLPLIWDGTTDKTSPGTFGAVVAIVLVIVCASVGQAATTHLGNKLRRHITWSPARALDATGGALVNVLAMLLVAWLIGSLVAQTSLPTLGREVRTSKVLTGVSRVIPDEANTWFTDFSSVLAQNGFPQVFSPFANEPITSVPQPDPALARSPVATRAQQSIVKVVGTAPSCGKVLEGSGFVFAPNRVMTNAHVVGGVSEPTVQIGGEGRLYDAKVVLYDWKRDIAVLDVPSLHAPALRFAQDDAHTGDDAIVAGFPENGAFDVRAARIRGRIQANGPDIYRRSTVHRDVYSLYATVRQGNSGGPLLTPQGRVYGVVFAKSLDDEDTGYALTADEVRQDVEKGRTADQPVDSQGCAL</sequence>
<keyword evidence="6" id="KW-0645">Protease</keyword>
<dbReference type="Proteomes" id="UP001305606">
    <property type="component" value="Chromosome"/>
</dbReference>
<dbReference type="InterPro" id="IPR003825">
    <property type="entry name" value="Colicin-V_CvpA"/>
</dbReference>
<keyword evidence="6" id="KW-0378">Hydrolase</keyword>
<evidence type="ECO:0000313" key="7">
    <source>
        <dbReference type="Proteomes" id="UP001305606"/>
    </source>
</evidence>
<evidence type="ECO:0000313" key="6">
    <source>
        <dbReference type="EMBL" id="WNE97477.1"/>
    </source>
</evidence>
<organism evidence="6 7">
    <name type="scientific">Streptomyces luomodiensis</name>
    <dbReference type="NCBI Taxonomy" id="3026192"/>
    <lineage>
        <taxon>Bacteria</taxon>
        <taxon>Bacillati</taxon>
        <taxon>Actinomycetota</taxon>
        <taxon>Actinomycetes</taxon>
        <taxon>Kitasatosporales</taxon>
        <taxon>Streptomycetaceae</taxon>
        <taxon>Streptomyces</taxon>
    </lineage>
</organism>
<feature type="transmembrane region" description="Helical" evidence="5">
    <location>
        <begin position="31"/>
        <end position="49"/>
    </location>
</feature>
<dbReference type="GO" id="GO:0008233">
    <property type="term" value="F:peptidase activity"/>
    <property type="evidence" value="ECO:0007669"/>
    <property type="project" value="UniProtKB-KW"/>
</dbReference>
<dbReference type="EMBL" id="CP117522">
    <property type="protein sequence ID" value="WNE97477.1"/>
    <property type="molecule type" value="Genomic_DNA"/>
</dbReference>
<dbReference type="PANTHER" id="PTHR43019:SF23">
    <property type="entry name" value="PROTEASE DO-LIKE 5, CHLOROPLASTIC"/>
    <property type="match status" value="1"/>
</dbReference>
<comment type="subcellular location">
    <subcellularLocation>
        <location evidence="1">Membrane</location>
        <topology evidence="1">Multi-pass membrane protein</topology>
    </subcellularLocation>
</comment>
<keyword evidence="4 5" id="KW-0472">Membrane</keyword>
<protein>
    <submittedName>
        <fullName evidence="6">MarP family serine protease</fullName>
        <ecNumber evidence="6">3.4.21.-</ecNumber>
    </submittedName>
</protein>
<keyword evidence="7" id="KW-1185">Reference proteome</keyword>